<dbReference type="EMBL" id="JAVDDT010000002">
    <property type="protein sequence ID" value="MDQ2069245.1"/>
    <property type="molecule type" value="Genomic_DNA"/>
</dbReference>
<keyword evidence="3 10" id="KW-0813">Transport</keyword>
<sequence>MLDSFKDWFESLEQRERWMVSLAGTLVALSFLYLVIVEPYLDYRSDLNRQVEHRTELLAWMEGARNEIKALEASGRQTSAGGGQSLFGIVDRTSKAAELGRAVRQITPDGDNSVRVRMDAARFDHTLQWIEILEGEHGITVTRATFDRTDQSGRVNVSLTLERDS</sequence>
<dbReference type="Proteomes" id="UP001239019">
    <property type="component" value="Unassembled WGS sequence"/>
</dbReference>
<reference evidence="12 13" key="1">
    <citation type="submission" date="2023-08" db="EMBL/GenBank/DDBJ databases">
        <title>Whole-genome sequencing of halo(alkali)philic microorganisms from hypersaline lakes.</title>
        <authorList>
            <person name="Sorokin D.Y."/>
            <person name="Abbas B."/>
            <person name="Merkel A.Y."/>
        </authorList>
    </citation>
    <scope>NUCLEOTIDE SEQUENCE [LARGE SCALE GENOMIC DNA]</scope>
    <source>
        <strain evidence="12 13">AB-CW4</strain>
    </source>
</reference>
<comment type="function">
    <text evidence="10">Inner membrane component of the type II secretion system required for the energy-dependent secretion of extracellular factors such as proteases and toxins from the periplasm.</text>
</comment>
<dbReference type="InterPro" id="IPR007690">
    <property type="entry name" value="T2SS_GspM"/>
</dbReference>
<comment type="similarity">
    <text evidence="2 10">Belongs to the GSP M family.</text>
</comment>
<dbReference type="RefSeq" id="WP_306727731.1">
    <property type="nucleotide sequence ID" value="NZ_JAVDDT010000002.1"/>
</dbReference>
<dbReference type="Gene3D" id="3.30.1360.100">
    <property type="entry name" value="General secretion pathway protein M, EpsM"/>
    <property type="match status" value="1"/>
</dbReference>
<evidence type="ECO:0000313" key="13">
    <source>
        <dbReference type="Proteomes" id="UP001239019"/>
    </source>
</evidence>
<evidence type="ECO:0000256" key="2">
    <source>
        <dbReference type="ARBA" id="ARBA00010637"/>
    </source>
</evidence>
<evidence type="ECO:0000256" key="3">
    <source>
        <dbReference type="ARBA" id="ARBA00022448"/>
    </source>
</evidence>
<name>A0ABU0W5E7_9GAMM</name>
<gene>
    <name evidence="12" type="ORF">RBH19_05125</name>
</gene>
<keyword evidence="9 10" id="KW-0472">Membrane</keyword>
<evidence type="ECO:0000256" key="9">
    <source>
        <dbReference type="ARBA" id="ARBA00023136"/>
    </source>
</evidence>
<keyword evidence="8 11" id="KW-1133">Transmembrane helix</keyword>
<evidence type="ECO:0000256" key="10">
    <source>
        <dbReference type="PIRNR" id="PIRNR006291"/>
    </source>
</evidence>
<accession>A0ABU0W5E7</accession>
<evidence type="ECO:0000256" key="6">
    <source>
        <dbReference type="ARBA" id="ARBA00022692"/>
    </source>
</evidence>
<evidence type="ECO:0000313" key="12">
    <source>
        <dbReference type="EMBL" id="MDQ2069245.1"/>
    </source>
</evidence>
<proteinExistence type="inferred from homology"/>
<keyword evidence="5 10" id="KW-0997">Cell inner membrane</keyword>
<comment type="caution">
    <text evidence="12">The sequence shown here is derived from an EMBL/GenBank/DDBJ whole genome shotgun (WGS) entry which is preliminary data.</text>
</comment>
<keyword evidence="4 10" id="KW-1003">Cell membrane</keyword>
<dbReference type="PIRSF" id="PIRSF006291">
    <property type="entry name" value="GspM"/>
    <property type="match status" value="1"/>
</dbReference>
<keyword evidence="13" id="KW-1185">Reference proteome</keyword>
<keyword evidence="7 10" id="KW-0653">Protein transport</keyword>
<comment type="subcellular location">
    <subcellularLocation>
        <location evidence="1">Cell inner membrane</location>
        <topology evidence="1">Single-pass membrane protein</topology>
    </subcellularLocation>
</comment>
<protein>
    <recommendedName>
        <fullName evidence="10">Type II secretion system protein M</fullName>
        <shortName evidence="10">T2SS protein M</shortName>
    </recommendedName>
    <alternativeName>
        <fullName evidence="10">General secretion pathway protein M</fullName>
    </alternativeName>
</protein>
<evidence type="ECO:0000256" key="1">
    <source>
        <dbReference type="ARBA" id="ARBA00004377"/>
    </source>
</evidence>
<evidence type="ECO:0000256" key="5">
    <source>
        <dbReference type="ARBA" id="ARBA00022519"/>
    </source>
</evidence>
<dbReference type="InterPro" id="IPR023229">
    <property type="entry name" value="T2SS_M_periplasmic_sf"/>
</dbReference>
<dbReference type="Pfam" id="PF04612">
    <property type="entry name" value="T2SSM"/>
    <property type="match status" value="1"/>
</dbReference>
<evidence type="ECO:0000256" key="4">
    <source>
        <dbReference type="ARBA" id="ARBA00022475"/>
    </source>
</evidence>
<keyword evidence="6 11" id="KW-0812">Transmembrane</keyword>
<organism evidence="12 13">
    <name type="scientific">Natronospira bacteriovora</name>
    <dbReference type="NCBI Taxonomy" id="3069753"/>
    <lineage>
        <taxon>Bacteria</taxon>
        <taxon>Pseudomonadati</taxon>
        <taxon>Pseudomonadota</taxon>
        <taxon>Gammaproteobacteria</taxon>
        <taxon>Natronospirales</taxon>
        <taxon>Natronospiraceae</taxon>
        <taxon>Natronospira</taxon>
    </lineage>
</organism>
<evidence type="ECO:0000256" key="8">
    <source>
        <dbReference type="ARBA" id="ARBA00022989"/>
    </source>
</evidence>
<evidence type="ECO:0000256" key="7">
    <source>
        <dbReference type="ARBA" id="ARBA00022927"/>
    </source>
</evidence>
<evidence type="ECO:0000256" key="11">
    <source>
        <dbReference type="SAM" id="Phobius"/>
    </source>
</evidence>
<dbReference type="SUPFAM" id="SSF103054">
    <property type="entry name" value="General secretion pathway protein M, EpsM"/>
    <property type="match status" value="1"/>
</dbReference>
<feature type="transmembrane region" description="Helical" evidence="11">
    <location>
        <begin position="20"/>
        <end position="41"/>
    </location>
</feature>